<name>A0A1Q6R6W0_9FIRM</name>
<comment type="caution">
    <text evidence="1">The sequence shown here is derived from an EMBL/GenBank/DDBJ whole genome shotgun (WGS) entry which is preliminary data.</text>
</comment>
<evidence type="ECO:0000313" key="2">
    <source>
        <dbReference type="Proteomes" id="UP000186777"/>
    </source>
</evidence>
<gene>
    <name evidence="1" type="ORF">BHW43_04470</name>
</gene>
<dbReference type="Proteomes" id="UP000186777">
    <property type="component" value="Unassembled WGS sequence"/>
</dbReference>
<sequence>MIASLFSTNRLGRPILRGESGFYSCAVSLLAIFEFDDGYALYCVMLLYKRSGQCMFFQQFYKYINPFHRYLLPESFENFA</sequence>
<dbReference type="AlphaFoldDB" id="A0A1Q6R6W0"/>
<reference evidence="1 2" key="1">
    <citation type="journal article" date="2016" name="Nat. Biotechnol.">
        <title>Measurement of bacterial replication rates in microbial communities.</title>
        <authorList>
            <person name="Brown C.T."/>
            <person name="Olm M.R."/>
            <person name="Thomas B.C."/>
            <person name="Banfield J.F."/>
        </authorList>
    </citation>
    <scope>NUCLEOTIDE SEQUENCE [LARGE SCALE GENOMIC DNA]</scope>
    <source>
        <strain evidence="1">46_33</strain>
    </source>
</reference>
<dbReference type="STRING" id="626940.BHW43_04470"/>
<proteinExistence type="predicted"/>
<protein>
    <submittedName>
        <fullName evidence="1">Uncharacterized protein</fullName>
    </submittedName>
</protein>
<dbReference type="EMBL" id="MNTG01000025">
    <property type="protein sequence ID" value="OLA38108.1"/>
    <property type="molecule type" value="Genomic_DNA"/>
</dbReference>
<organism evidence="1 2">
    <name type="scientific">Phascolarctobacterium succinatutens</name>
    <dbReference type="NCBI Taxonomy" id="626940"/>
    <lineage>
        <taxon>Bacteria</taxon>
        <taxon>Bacillati</taxon>
        <taxon>Bacillota</taxon>
        <taxon>Negativicutes</taxon>
        <taxon>Acidaminococcales</taxon>
        <taxon>Acidaminococcaceae</taxon>
        <taxon>Phascolarctobacterium</taxon>
    </lineage>
</organism>
<evidence type="ECO:0000313" key="1">
    <source>
        <dbReference type="EMBL" id="OLA38108.1"/>
    </source>
</evidence>
<accession>A0A1Q6R6W0</accession>